<dbReference type="VEuPathDB" id="VectorBase:LOC119178714"/>
<evidence type="ECO:0000256" key="1">
    <source>
        <dbReference type="SAM" id="Coils"/>
    </source>
</evidence>
<keyword evidence="3" id="KW-1185">Reference proteome</keyword>
<reference evidence="2" key="1">
    <citation type="journal article" date="2020" name="Cell">
        <title>Large-Scale Comparative Analyses of Tick Genomes Elucidate Their Genetic Diversity and Vector Capacities.</title>
        <authorList>
            <consortium name="Tick Genome and Microbiome Consortium (TIGMIC)"/>
            <person name="Jia N."/>
            <person name="Wang J."/>
            <person name="Shi W."/>
            <person name="Du L."/>
            <person name="Sun Y."/>
            <person name="Zhan W."/>
            <person name="Jiang J.F."/>
            <person name="Wang Q."/>
            <person name="Zhang B."/>
            <person name="Ji P."/>
            <person name="Bell-Sakyi L."/>
            <person name="Cui X.M."/>
            <person name="Yuan T.T."/>
            <person name="Jiang B.G."/>
            <person name="Yang W.F."/>
            <person name="Lam T.T."/>
            <person name="Chang Q.C."/>
            <person name="Ding S.J."/>
            <person name="Wang X.J."/>
            <person name="Zhu J.G."/>
            <person name="Ruan X.D."/>
            <person name="Zhao L."/>
            <person name="Wei J.T."/>
            <person name="Ye R.Z."/>
            <person name="Que T.C."/>
            <person name="Du C.H."/>
            <person name="Zhou Y.H."/>
            <person name="Cheng J.X."/>
            <person name="Dai P.F."/>
            <person name="Guo W.B."/>
            <person name="Han X.H."/>
            <person name="Huang E.J."/>
            <person name="Li L.F."/>
            <person name="Wei W."/>
            <person name="Gao Y.C."/>
            <person name="Liu J.Z."/>
            <person name="Shao H.Z."/>
            <person name="Wang X."/>
            <person name="Wang C.C."/>
            <person name="Yang T.C."/>
            <person name="Huo Q.B."/>
            <person name="Li W."/>
            <person name="Chen H.Y."/>
            <person name="Chen S.E."/>
            <person name="Zhou L.G."/>
            <person name="Ni X.B."/>
            <person name="Tian J.H."/>
            <person name="Sheng Y."/>
            <person name="Liu T."/>
            <person name="Pan Y.S."/>
            <person name="Xia L.Y."/>
            <person name="Li J."/>
            <person name="Zhao F."/>
            <person name="Cao W.C."/>
        </authorList>
    </citation>
    <scope>NUCLEOTIDE SEQUENCE</scope>
    <source>
        <strain evidence="2">Rmic-2018</strain>
    </source>
</reference>
<name>A0A9J6D524_RHIMP</name>
<evidence type="ECO:0000313" key="2">
    <source>
        <dbReference type="EMBL" id="KAH8009130.1"/>
    </source>
</evidence>
<dbReference type="AlphaFoldDB" id="A0A9J6D524"/>
<evidence type="ECO:0000313" key="3">
    <source>
        <dbReference type="Proteomes" id="UP000821866"/>
    </source>
</evidence>
<dbReference type="Proteomes" id="UP000821866">
    <property type="component" value="Chromosome 9"/>
</dbReference>
<proteinExistence type="predicted"/>
<dbReference type="EMBL" id="JABSTU010000011">
    <property type="protein sequence ID" value="KAH8009130.1"/>
    <property type="molecule type" value="Genomic_DNA"/>
</dbReference>
<gene>
    <name evidence="2" type="ORF">HPB51_010920</name>
</gene>
<accession>A0A9J6D524</accession>
<sequence>MPSHRDVGFGPRASESQKEFIIGFMEQHPLLTRRSHVVCPEPLPEFDRRALWRQLAAKLNALGPISKTTPAWRAWWRRQVHEARQLATRGRNYLPRWRLRILDVVGTLPRPVVADAAFEAPENADQVPSMAVEVVLSEESATSEATDPSQVTVPSQGPTLLQARQTSRVSVDTAEGTSGISAPQQKVRRMKHRHARSAHYPNDIVMAAALERLADEAKQQREVAEHQAATLERLAGLHNEQLQELRCIGDVAQSIAIDLQQRTEECG</sequence>
<organism evidence="2 3">
    <name type="scientific">Rhipicephalus microplus</name>
    <name type="common">Cattle tick</name>
    <name type="synonym">Boophilus microplus</name>
    <dbReference type="NCBI Taxonomy" id="6941"/>
    <lineage>
        <taxon>Eukaryota</taxon>
        <taxon>Metazoa</taxon>
        <taxon>Ecdysozoa</taxon>
        <taxon>Arthropoda</taxon>
        <taxon>Chelicerata</taxon>
        <taxon>Arachnida</taxon>
        <taxon>Acari</taxon>
        <taxon>Parasitiformes</taxon>
        <taxon>Ixodida</taxon>
        <taxon>Ixodoidea</taxon>
        <taxon>Ixodidae</taxon>
        <taxon>Rhipicephalinae</taxon>
        <taxon>Rhipicephalus</taxon>
        <taxon>Boophilus</taxon>
    </lineage>
</organism>
<reference evidence="2" key="2">
    <citation type="submission" date="2021-09" db="EMBL/GenBank/DDBJ databases">
        <authorList>
            <person name="Jia N."/>
            <person name="Wang J."/>
            <person name="Shi W."/>
            <person name="Du L."/>
            <person name="Sun Y."/>
            <person name="Zhan W."/>
            <person name="Jiang J."/>
            <person name="Wang Q."/>
            <person name="Zhang B."/>
            <person name="Ji P."/>
            <person name="Sakyi L.B."/>
            <person name="Cui X."/>
            <person name="Yuan T."/>
            <person name="Jiang B."/>
            <person name="Yang W."/>
            <person name="Lam T.T.-Y."/>
            <person name="Chang Q."/>
            <person name="Ding S."/>
            <person name="Wang X."/>
            <person name="Zhu J."/>
            <person name="Ruan X."/>
            <person name="Zhao L."/>
            <person name="Wei J."/>
            <person name="Que T."/>
            <person name="Du C."/>
            <person name="Cheng J."/>
            <person name="Dai P."/>
            <person name="Han X."/>
            <person name="Huang E."/>
            <person name="Gao Y."/>
            <person name="Liu J."/>
            <person name="Shao H."/>
            <person name="Ye R."/>
            <person name="Li L."/>
            <person name="Wei W."/>
            <person name="Wang X."/>
            <person name="Wang C."/>
            <person name="Huo Q."/>
            <person name="Li W."/>
            <person name="Guo W."/>
            <person name="Chen H."/>
            <person name="Chen S."/>
            <person name="Zhou L."/>
            <person name="Zhou L."/>
            <person name="Ni X."/>
            <person name="Tian J."/>
            <person name="Zhou Y."/>
            <person name="Sheng Y."/>
            <person name="Liu T."/>
            <person name="Pan Y."/>
            <person name="Xia L."/>
            <person name="Li J."/>
            <person name="Zhao F."/>
            <person name="Cao W."/>
        </authorList>
    </citation>
    <scope>NUCLEOTIDE SEQUENCE</scope>
    <source>
        <strain evidence="2">Rmic-2018</strain>
        <tissue evidence="2">Larvae</tissue>
    </source>
</reference>
<feature type="coiled-coil region" evidence="1">
    <location>
        <begin position="207"/>
        <end position="234"/>
    </location>
</feature>
<keyword evidence="1" id="KW-0175">Coiled coil</keyword>
<protein>
    <recommendedName>
        <fullName evidence="4">Regulatory protein zeste</fullName>
    </recommendedName>
</protein>
<comment type="caution">
    <text evidence="2">The sequence shown here is derived from an EMBL/GenBank/DDBJ whole genome shotgun (WGS) entry which is preliminary data.</text>
</comment>
<evidence type="ECO:0008006" key="4">
    <source>
        <dbReference type="Google" id="ProtNLM"/>
    </source>
</evidence>